<protein>
    <submittedName>
        <fullName evidence="1">Uncharacterized protein</fullName>
    </submittedName>
</protein>
<dbReference type="InterPro" id="IPR023201">
    <property type="entry name" value="SecY_dom_sf"/>
</dbReference>
<dbReference type="Proteomes" id="UP000029981">
    <property type="component" value="Chromosome 6"/>
</dbReference>
<dbReference type="STRING" id="3659.A0A0A0KHN4"/>
<dbReference type="EMBL" id="CM002927">
    <property type="protein sequence ID" value="KGN47897.1"/>
    <property type="molecule type" value="Genomic_DNA"/>
</dbReference>
<reference evidence="1 2" key="3">
    <citation type="journal article" date="2010" name="BMC Genomics">
        <title>Transcriptome sequencing and comparative analysis of cucumber flowers with different sex types.</title>
        <authorList>
            <person name="Guo S."/>
            <person name="Zheng Y."/>
            <person name="Joung J.G."/>
            <person name="Liu S."/>
            <person name="Zhang Z."/>
            <person name="Crasta O.R."/>
            <person name="Sobral B.W."/>
            <person name="Xu Y."/>
            <person name="Huang S."/>
            <person name="Fei Z."/>
        </authorList>
    </citation>
    <scope>NUCLEOTIDE SEQUENCE [LARGE SCALE GENOMIC DNA]</scope>
    <source>
        <strain evidence="2">cv. 9930</strain>
    </source>
</reference>
<reference evidence="1 2" key="4">
    <citation type="journal article" date="2011" name="BMC Genomics">
        <title>RNA-Seq improves annotation of protein-coding genes in the cucumber genome.</title>
        <authorList>
            <person name="Li Z."/>
            <person name="Zhang Z."/>
            <person name="Yan P."/>
            <person name="Huang S."/>
            <person name="Fei Z."/>
            <person name="Lin K."/>
        </authorList>
    </citation>
    <scope>NUCLEOTIDE SEQUENCE [LARGE SCALE GENOMIC DNA]</scope>
    <source>
        <strain evidence="2">cv. 9930</strain>
    </source>
</reference>
<keyword evidence="2" id="KW-1185">Reference proteome</keyword>
<dbReference type="SUPFAM" id="SSF103491">
    <property type="entry name" value="Preprotein translocase SecY subunit"/>
    <property type="match status" value="1"/>
</dbReference>
<proteinExistence type="predicted"/>
<gene>
    <name evidence="1" type="ORF">Csa_6G410030</name>
</gene>
<evidence type="ECO:0000313" key="2">
    <source>
        <dbReference type="Proteomes" id="UP000029981"/>
    </source>
</evidence>
<dbReference type="PRINTS" id="PR00303">
    <property type="entry name" value="SECYTRNLCASE"/>
</dbReference>
<dbReference type="Gramene" id="KGN47897">
    <property type="protein sequence ID" value="KGN47897"/>
    <property type="gene ID" value="Csa_6G410030"/>
</dbReference>
<sequence length="228" mass="25967">MEATPYCTRLLRPPLLHSVASKFPVAAAYDVQFCHFKFGRSTPVINFNTSKFKGRNNVLLKRPLVSKVNQKSFDCFSNQCQNSRMNVKATSEQCLDLETFSQESNDGDAFLTSSNGTNFDIWKPKSRAFRNRFLNLVRLRSVLNNAAESFFKSEIRRRLFVTAVLIVISRVGYFIPLPGFDRRLIPQDYLSFVSGSVDELGDFTTEMKMSFFQLGISPQIIASIIMQV</sequence>
<organism evidence="1 2">
    <name type="scientific">Cucumis sativus</name>
    <name type="common">Cucumber</name>
    <dbReference type="NCBI Taxonomy" id="3659"/>
    <lineage>
        <taxon>Eukaryota</taxon>
        <taxon>Viridiplantae</taxon>
        <taxon>Streptophyta</taxon>
        <taxon>Embryophyta</taxon>
        <taxon>Tracheophyta</taxon>
        <taxon>Spermatophyta</taxon>
        <taxon>Magnoliopsida</taxon>
        <taxon>eudicotyledons</taxon>
        <taxon>Gunneridae</taxon>
        <taxon>Pentapetalae</taxon>
        <taxon>rosids</taxon>
        <taxon>fabids</taxon>
        <taxon>Cucurbitales</taxon>
        <taxon>Cucurbitaceae</taxon>
        <taxon>Benincaseae</taxon>
        <taxon>Cucumis</taxon>
    </lineage>
</organism>
<accession>A0A0A0KHN4</accession>
<reference evidence="1 2" key="1">
    <citation type="journal article" date="2009" name="Nat. Genet.">
        <title>The genome of the cucumber, Cucumis sativus L.</title>
        <authorList>
            <person name="Huang S."/>
            <person name="Li R."/>
            <person name="Zhang Z."/>
            <person name="Li L."/>
            <person name="Gu X."/>
            <person name="Fan W."/>
            <person name="Lucas W.J."/>
            <person name="Wang X."/>
            <person name="Xie B."/>
            <person name="Ni P."/>
            <person name="Ren Y."/>
            <person name="Zhu H."/>
            <person name="Li J."/>
            <person name="Lin K."/>
            <person name="Jin W."/>
            <person name="Fei Z."/>
            <person name="Li G."/>
            <person name="Staub J."/>
            <person name="Kilian A."/>
            <person name="van der Vossen E.A."/>
            <person name="Wu Y."/>
            <person name="Guo J."/>
            <person name="He J."/>
            <person name="Jia Z."/>
            <person name="Ren Y."/>
            <person name="Tian G."/>
            <person name="Lu Y."/>
            <person name="Ruan J."/>
            <person name="Qian W."/>
            <person name="Wang M."/>
            <person name="Huang Q."/>
            <person name="Li B."/>
            <person name="Xuan Z."/>
            <person name="Cao J."/>
            <person name="Asan"/>
            <person name="Wu Z."/>
            <person name="Zhang J."/>
            <person name="Cai Q."/>
            <person name="Bai Y."/>
            <person name="Zhao B."/>
            <person name="Han Y."/>
            <person name="Li Y."/>
            <person name="Li X."/>
            <person name="Wang S."/>
            <person name="Shi Q."/>
            <person name="Liu S."/>
            <person name="Cho W.K."/>
            <person name="Kim J.Y."/>
            <person name="Xu Y."/>
            <person name="Heller-Uszynska K."/>
            <person name="Miao H."/>
            <person name="Cheng Z."/>
            <person name="Zhang S."/>
            <person name="Wu J."/>
            <person name="Yang Y."/>
            <person name="Kang H."/>
            <person name="Li M."/>
            <person name="Liang H."/>
            <person name="Ren X."/>
            <person name="Shi Z."/>
            <person name="Wen M."/>
            <person name="Jian M."/>
            <person name="Yang H."/>
            <person name="Zhang G."/>
            <person name="Yang Z."/>
            <person name="Chen R."/>
            <person name="Liu S."/>
            <person name="Li J."/>
            <person name="Ma L."/>
            <person name="Liu H."/>
            <person name="Zhou Y."/>
            <person name="Zhao J."/>
            <person name="Fang X."/>
            <person name="Li G."/>
            <person name="Fang L."/>
            <person name="Li Y."/>
            <person name="Liu D."/>
            <person name="Zheng H."/>
            <person name="Zhang Y."/>
            <person name="Qin N."/>
            <person name="Li Z."/>
            <person name="Yang G."/>
            <person name="Yang S."/>
            <person name="Bolund L."/>
            <person name="Kristiansen K."/>
            <person name="Zheng H."/>
            <person name="Li S."/>
            <person name="Zhang X."/>
            <person name="Yang H."/>
            <person name="Wang J."/>
            <person name="Sun R."/>
            <person name="Zhang B."/>
            <person name="Jiang S."/>
            <person name="Wang J."/>
            <person name="Du Y."/>
            <person name="Li S."/>
        </authorList>
    </citation>
    <scope>NUCLEOTIDE SEQUENCE [LARGE SCALE GENOMIC DNA]</scope>
    <source>
        <strain evidence="2">cv. 9930</strain>
    </source>
</reference>
<name>A0A0A0KHN4_CUCSA</name>
<evidence type="ECO:0000313" key="1">
    <source>
        <dbReference type="EMBL" id="KGN47897.1"/>
    </source>
</evidence>
<dbReference type="Gene3D" id="1.10.3370.10">
    <property type="entry name" value="SecY subunit domain"/>
    <property type="match status" value="1"/>
</dbReference>
<reference evidence="1 2" key="2">
    <citation type="journal article" date="2009" name="PLoS ONE">
        <title>An integrated genetic and cytogenetic map of the cucumber genome.</title>
        <authorList>
            <person name="Ren Y."/>
            <person name="Zhang Z."/>
            <person name="Liu J."/>
            <person name="Staub J.E."/>
            <person name="Han Y."/>
            <person name="Cheng Z."/>
            <person name="Li X."/>
            <person name="Lu J."/>
            <person name="Miao H."/>
            <person name="Kang H."/>
            <person name="Xie B."/>
            <person name="Gu X."/>
            <person name="Wang X."/>
            <person name="Du Y."/>
            <person name="Jin W."/>
            <person name="Huang S."/>
        </authorList>
    </citation>
    <scope>NUCLEOTIDE SEQUENCE [LARGE SCALE GENOMIC DNA]</scope>
    <source>
        <strain evidence="2">cv. 9930</strain>
    </source>
</reference>
<dbReference type="AlphaFoldDB" id="A0A0A0KHN4"/>